<dbReference type="VEuPathDB" id="FungiDB:FUN_021474"/>
<proteinExistence type="predicted"/>
<feature type="repeat" description="TPR" evidence="3">
    <location>
        <begin position="815"/>
        <end position="848"/>
    </location>
</feature>
<dbReference type="PANTHER" id="PTHR44858:SF1">
    <property type="entry name" value="UDP-N-ACETYLGLUCOSAMINE--PEPTIDE N-ACETYLGLUCOSAMINYLTRANSFERASE SPINDLY-RELATED"/>
    <property type="match status" value="1"/>
</dbReference>
<reference evidence="5 6" key="2">
    <citation type="submission" date="2017-10" db="EMBL/GenBank/DDBJ databases">
        <title>Genome analyses suggest a sexual origin of heterokaryosis in a supposedly ancient asexual fungus.</title>
        <authorList>
            <person name="Corradi N."/>
            <person name="Sedzielewska K."/>
            <person name="Noel J."/>
            <person name="Charron P."/>
            <person name="Farinelli L."/>
            <person name="Marton T."/>
            <person name="Kruger M."/>
            <person name="Pelin A."/>
            <person name="Brachmann A."/>
            <person name="Corradi N."/>
        </authorList>
    </citation>
    <scope>NUCLEOTIDE SEQUENCE [LARGE SCALE GENOMIC DNA]</scope>
    <source>
        <strain evidence="5 6">A1</strain>
    </source>
</reference>
<dbReference type="InterPro" id="IPR011990">
    <property type="entry name" value="TPR-like_helical_dom_sf"/>
</dbReference>
<dbReference type="EMBL" id="LLXH01000614">
    <property type="protein sequence ID" value="PKC64660.1"/>
    <property type="molecule type" value="Genomic_DNA"/>
</dbReference>
<dbReference type="PROSITE" id="PS50005">
    <property type="entry name" value="TPR"/>
    <property type="match status" value="3"/>
</dbReference>
<feature type="region of interest" description="Disordered" evidence="4">
    <location>
        <begin position="1"/>
        <end position="22"/>
    </location>
</feature>
<evidence type="ECO:0000313" key="5">
    <source>
        <dbReference type="EMBL" id="PKC64660.1"/>
    </source>
</evidence>
<feature type="compositionally biased region" description="Low complexity" evidence="4">
    <location>
        <begin position="1"/>
        <end position="12"/>
    </location>
</feature>
<dbReference type="Pfam" id="PF12895">
    <property type="entry name" value="ANAPC3"/>
    <property type="match status" value="1"/>
</dbReference>
<evidence type="ECO:0000256" key="2">
    <source>
        <dbReference type="ARBA" id="ARBA00022803"/>
    </source>
</evidence>
<protein>
    <submittedName>
        <fullName evidence="5">Uncharacterized protein</fullName>
    </submittedName>
</protein>
<dbReference type="InterPro" id="IPR019734">
    <property type="entry name" value="TPR_rpt"/>
</dbReference>
<reference evidence="5 6" key="1">
    <citation type="submission" date="2017-10" db="EMBL/GenBank/DDBJ databases">
        <title>Extensive intraspecific genome diversity in a model arbuscular mycorrhizal fungus.</title>
        <authorList>
            <person name="Chen E.C.H."/>
            <person name="Morin E."/>
            <person name="Baudet D."/>
            <person name="Noel J."/>
            <person name="Ndikumana S."/>
            <person name="Charron P."/>
            <person name="St-Onge C."/>
            <person name="Giorgi J."/>
            <person name="Grigoriev I.V."/>
            <person name="Roux C."/>
            <person name="Martin F.M."/>
            <person name="Corradi N."/>
        </authorList>
    </citation>
    <scope>NUCLEOTIDE SEQUENCE [LARGE SCALE GENOMIC DNA]</scope>
    <source>
        <strain evidence="5 6">A1</strain>
    </source>
</reference>
<dbReference type="SMART" id="SM00028">
    <property type="entry name" value="TPR"/>
    <property type="match status" value="7"/>
</dbReference>
<evidence type="ECO:0000256" key="3">
    <source>
        <dbReference type="PROSITE-ProRule" id="PRU00339"/>
    </source>
</evidence>
<dbReference type="InterPro" id="IPR013083">
    <property type="entry name" value="Znf_RING/FYVE/PHD"/>
</dbReference>
<feature type="compositionally biased region" description="Polar residues" evidence="4">
    <location>
        <begin position="13"/>
        <end position="22"/>
    </location>
</feature>
<dbReference type="VEuPathDB" id="FungiDB:RhiirFUN_003300"/>
<dbReference type="Proteomes" id="UP000232688">
    <property type="component" value="Unassembled WGS sequence"/>
</dbReference>
<feature type="repeat" description="TPR" evidence="3">
    <location>
        <begin position="641"/>
        <end position="674"/>
    </location>
</feature>
<dbReference type="SUPFAM" id="SSF57850">
    <property type="entry name" value="RING/U-box"/>
    <property type="match status" value="1"/>
</dbReference>
<dbReference type="VEuPathDB" id="FungiDB:RhiirA1_516346"/>
<comment type="caution">
    <text evidence="5">The sequence shown here is derived from an EMBL/GenBank/DDBJ whole genome shotgun (WGS) entry which is preliminary data.</text>
</comment>
<evidence type="ECO:0000256" key="4">
    <source>
        <dbReference type="SAM" id="MobiDB-lite"/>
    </source>
</evidence>
<gene>
    <name evidence="5" type="ORF">RhiirA1_516346</name>
</gene>
<dbReference type="PANTHER" id="PTHR44858">
    <property type="entry name" value="TETRATRICOPEPTIDE REPEAT PROTEIN 6"/>
    <property type="match status" value="1"/>
</dbReference>
<evidence type="ECO:0000256" key="1">
    <source>
        <dbReference type="ARBA" id="ARBA00022737"/>
    </source>
</evidence>
<name>A0A2N0RMY9_9GLOM</name>
<feature type="repeat" description="TPR" evidence="3">
    <location>
        <begin position="781"/>
        <end position="814"/>
    </location>
</feature>
<accession>A0A2N0RMY9</accession>
<organism evidence="5 6">
    <name type="scientific">Rhizophagus irregularis</name>
    <dbReference type="NCBI Taxonomy" id="588596"/>
    <lineage>
        <taxon>Eukaryota</taxon>
        <taxon>Fungi</taxon>
        <taxon>Fungi incertae sedis</taxon>
        <taxon>Mucoromycota</taxon>
        <taxon>Glomeromycotina</taxon>
        <taxon>Glomeromycetes</taxon>
        <taxon>Glomerales</taxon>
        <taxon>Glomeraceae</taxon>
        <taxon>Rhizophagus</taxon>
    </lineage>
</organism>
<dbReference type="InterPro" id="IPR050498">
    <property type="entry name" value="Ycf3"/>
</dbReference>
<sequence>MDNSSSQSESSSTQPINNSISNKTTSYENISSNIILLKLEEDGFTTPDGKAKELIKELSEIKYLYALKLLFENPLNRFTPKVLRDSLVILADPEPFDYYDIQSVTRLELLLRTWVAVLEKICFTQMRLSKDLRDRIYNSLPKFVEIHRKTTQVMQEGIDNKYISDFNQFNHRQINNDDDSIKKRNYNIDFLLIHLRDTLHSLRDDETWFQEIIRRTKNLLKAALNITPGILSITGAGVALPNDNCSILSMLAQIRKSLNFKYPVASYYVDWRIMLVIQHNLFTCFLEREWINVTNKSILDSQTKFDEVSNKVAKALKNTGSFLNDLAGNEPLALPHILWFGILDLAQNLVQKSTRTATYGLCYYLAIESLNRAPSSFIQFKAVEILLHLHNINNQMFSIIEDDFDQYIKKLNENKSTDFSEKFQNLLSFIKEKFLEDLKILRDDIGNEKKGKGKGKGLNQNSYLKKEQTSSFNVIDIIANEITCPISSEPEDQLCILKCQHTLSLNNLKRLKQKKCPECREKIEENDIRYLPQNSIYKNLYNKFSESGHILPSTELKNSDQLYNSDDSDNSEADLILIKKKKFMNSIIKLNSNISLSSIFPKFSKKQHPTYQNIINEVNEKHYEKAESLCKEFLNFFPKSYSLRCILAYIYRCLKNYEQAHFYLKEAINLKPKEPIAYLICGEIFFWQGEYNKAINNLKISNNYKVKINHLYVILGNSYFKLNLIDSKYINALTNYDIALKNNPNNYLCLKSNAYILEKCNKYSETLKMLDKLLNINKDDSLILCYYGEILCNMEQYSKAILYFTKANIIDPENTHNLNKRAIAYYILQDYDKVLLDLDKVIQLDPLNSLAYYFKSLTYYTKKDINNAIIVFKKYKELFDFNDIITETQLHLECLLNKNNSTELNNLLAKINQFSNIKGSKLLLLIRCKIHMELKMHHEIKIDLELLFSLSQSYFEVISHYYFLRECIVDFWPLLKVFDKDLFRFGIVNEFSKHMYKELCVYFISNLNSDEQQEHILKHEDVLKLEGLGWIEYQLPINTYGYEIQLSIEINGSINMQIDYVRFGFIGNSNKEMITCIPNMGDLLPNFQKICSNVPETFKDKYFSRKEMENLLELKDIINNLK</sequence>
<dbReference type="Gene3D" id="1.25.40.10">
    <property type="entry name" value="Tetratricopeptide repeat domain"/>
    <property type="match status" value="3"/>
</dbReference>
<dbReference type="VEuPathDB" id="FungiDB:FUN_021475"/>
<keyword evidence="2 3" id="KW-0802">TPR repeat</keyword>
<evidence type="ECO:0000313" key="6">
    <source>
        <dbReference type="Proteomes" id="UP000232688"/>
    </source>
</evidence>
<keyword evidence="1" id="KW-0677">Repeat</keyword>
<dbReference type="Gene3D" id="3.30.40.10">
    <property type="entry name" value="Zinc/RING finger domain, C3HC4 (zinc finger)"/>
    <property type="match status" value="1"/>
</dbReference>
<dbReference type="AlphaFoldDB" id="A0A2N0RMY9"/>
<dbReference type="SUPFAM" id="SSF48452">
    <property type="entry name" value="TPR-like"/>
    <property type="match status" value="1"/>
</dbReference>